<proteinExistence type="predicted"/>
<name>A0A7I8W2R8_9ANNE</name>
<dbReference type="AlphaFoldDB" id="A0A7I8W2R8"/>
<evidence type="ECO:0000313" key="3">
    <source>
        <dbReference type="EMBL" id="CAD5122177.1"/>
    </source>
</evidence>
<dbReference type="InterPro" id="IPR007914">
    <property type="entry name" value="UPF0193"/>
</dbReference>
<gene>
    <name evidence="3" type="ORF">DGYR_LOCUS10021</name>
</gene>
<feature type="coiled-coil region" evidence="1">
    <location>
        <begin position="140"/>
        <end position="181"/>
    </location>
</feature>
<evidence type="ECO:0000313" key="4">
    <source>
        <dbReference type="Proteomes" id="UP000549394"/>
    </source>
</evidence>
<protein>
    <submittedName>
        <fullName evidence="3">DgyrCDS10623</fullName>
    </submittedName>
</protein>
<comment type="caution">
    <text evidence="3">The sequence shown here is derived from an EMBL/GenBank/DDBJ whole genome shotgun (WGS) entry which is preliminary data.</text>
</comment>
<dbReference type="EMBL" id="CAJFCJ010000016">
    <property type="protein sequence ID" value="CAD5122177.1"/>
    <property type="molecule type" value="Genomic_DNA"/>
</dbReference>
<dbReference type="PANTHER" id="PTHR28348">
    <property type="entry name" value="UPF0193 PROTEIN EVG1"/>
    <property type="match status" value="1"/>
</dbReference>
<dbReference type="PANTHER" id="PTHR28348:SF1">
    <property type="entry name" value="UPF0193 PROTEIN EVG1"/>
    <property type="match status" value="1"/>
</dbReference>
<dbReference type="OrthoDB" id="189770at2759"/>
<reference evidence="3 4" key="1">
    <citation type="submission" date="2020-08" db="EMBL/GenBank/DDBJ databases">
        <authorList>
            <person name="Hejnol A."/>
        </authorList>
    </citation>
    <scope>NUCLEOTIDE SEQUENCE [LARGE SCALE GENOMIC DNA]</scope>
</reference>
<evidence type="ECO:0000256" key="1">
    <source>
        <dbReference type="SAM" id="Coils"/>
    </source>
</evidence>
<sequence length="227" mass="26630">MAEKPYHPVAQGGFWNTAQPPISKQTQQLLKTAMQESRLTSFQQRQLNDALKNGQALPVRCNPTSSAKKQSKQVVTLPKGPRVDPRKLNSGTRKLKEITSSGAYERDRYNPEPINQFKIRDKERLQNIMAFGEDVKPPTLEDLKERLRQAQESDENRRHRKDRFEELYEEVEERKSFLDRMESIGKGKEYRHIINTEISRLIREMEVIDRKRTKKLEEALREQGQDI</sequence>
<feature type="region of interest" description="Disordered" evidence="2">
    <location>
        <begin position="1"/>
        <end position="22"/>
    </location>
</feature>
<evidence type="ECO:0000256" key="2">
    <source>
        <dbReference type="SAM" id="MobiDB-lite"/>
    </source>
</evidence>
<dbReference type="Proteomes" id="UP000549394">
    <property type="component" value="Unassembled WGS sequence"/>
</dbReference>
<keyword evidence="4" id="KW-1185">Reference proteome</keyword>
<accession>A0A7I8W2R8</accession>
<organism evidence="3 4">
    <name type="scientific">Dimorphilus gyrociliatus</name>
    <dbReference type="NCBI Taxonomy" id="2664684"/>
    <lineage>
        <taxon>Eukaryota</taxon>
        <taxon>Metazoa</taxon>
        <taxon>Spiralia</taxon>
        <taxon>Lophotrochozoa</taxon>
        <taxon>Annelida</taxon>
        <taxon>Polychaeta</taxon>
        <taxon>Polychaeta incertae sedis</taxon>
        <taxon>Dinophilidae</taxon>
        <taxon>Dimorphilus</taxon>
    </lineage>
</organism>
<keyword evidence="1" id="KW-0175">Coiled coil</keyword>
<dbReference type="Pfam" id="PF05250">
    <property type="entry name" value="UPF0193"/>
    <property type="match status" value="1"/>
</dbReference>